<protein>
    <recommendedName>
        <fullName evidence="2">Disease resistance R13L4/SHOC-2-like LRR domain-containing protein</fullName>
    </recommendedName>
</protein>
<dbReference type="Pfam" id="PF23598">
    <property type="entry name" value="LRR_14"/>
    <property type="match status" value="1"/>
</dbReference>
<dbReference type="Gene3D" id="3.80.10.10">
    <property type="entry name" value="Ribonuclease Inhibitor"/>
    <property type="match status" value="2"/>
</dbReference>
<dbReference type="EMBL" id="JARPOI010000006">
    <property type="protein sequence ID" value="KAJ9177998.1"/>
    <property type="molecule type" value="Genomic_DNA"/>
</dbReference>
<dbReference type="InterPro" id="IPR044974">
    <property type="entry name" value="Disease_R_plants"/>
</dbReference>
<proteinExistence type="predicted"/>
<organism evidence="3 4">
    <name type="scientific">Hevea brasiliensis</name>
    <name type="common">Para rubber tree</name>
    <name type="synonym">Siphonia brasiliensis</name>
    <dbReference type="NCBI Taxonomy" id="3981"/>
    <lineage>
        <taxon>Eukaryota</taxon>
        <taxon>Viridiplantae</taxon>
        <taxon>Streptophyta</taxon>
        <taxon>Embryophyta</taxon>
        <taxon>Tracheophyta</taxon>
        <taxon>Spermatophyta</taxon>
        <taxon>Magnoliopsida</taxon>
        <taxon>eudicotyledons</taxon>
        <taxon>Gunneridae</taxon>
        <taxon>Pentapetalae</taxon>
        <taxon>rosids</taxon>
        <taxon>fabids</taxon>
        <taxon>Malpighiales</taxon>
        <taxon>Euphorbiaceae</taxon>
        <taxon>Crotonoideae</taxon>
        <taxon>Micrandreae</taxon>
        <taxon>Hevea</taxon>
    </lineage>
</organism>
<evidence type="ECO:0000313" key="4">
    <source>
        <dbReference type="Proteomes" id="UP001174677"/>
    </source>
</evidence>
<evidence type="ECO:0000256" key="1">
    <source>
        <dbReference type="ARBA" id="ARBA00022737"/>
    </source>
</evidence>
<keyword evidence="1" id="KW-0677">Repeat</keyword>
<dbReference type="PANTHER" id="PTHR11017:SF271">
    <property type="entry name" value="DISEASE RESISTANCE PROTEIN (TIR-NBS-LRR CLASS) FAMILY"/>
    <property type="match status" value="1"/>
</dbReference>
<accession>A0ABQ9MGL0</accession>
<gene>
    <name evidence="3" type="ORF">P3X46_009918</name>
</gene>
<name>A0ABQ9MGL0_HEVBR</name>
<keyword evidence="4" id="KW-1185">Reference proteome</keyword>
<comment type="caution">
    <text evidence="3">The sequence shown here is derived from an EMBL/GenBank/DDBJ whole genome shotgun (WGS) entry which is preliminary data.</text>
</comment>
<reference evidence="3" key="1">
    <citation type="journal article" date="2023" name="Plant Biotechnol. J.">
        <title>Chromosome-level wild Hevea brasiliensis genome provides new tools for genomic-assisted breeding and valuable loci to elevate rubber yield.</title>
        <authorList>
            <person name="Cheng H."/>
            <person name="Song X."/>
            <person name="Hu Y."/>
            <person name="Wu T."/>
            <person name="Yang Q."/>
            <person name="An Z."/>
            <person name="Feng S."/>
            <person name="Deng Z."/>
            <person name="Wu W."/>
            <person name="Zeng X."/>
            <person name="Tu M."/>
            <person name="Wang X."/>
            <person name="Huang H."/>
        </authorList>
    </citation>
    <scope>NUCLEOTIDE SEQUENCE</scope>
    <source>
        <strain evidence="3">MT/VB/25A 57/8</strain>
    </source>
</reference>
<dbReference type="PANTHER" id="PTHR11017">
    <property type="entry name" value="LEUCINE-RICH REPEAT-CONTAINING PROTEIN"/>
    <property type="match status" value="1"/>
</dbReference>
<evidence type="ECO:0000313" key="3">
    <source>
        <dbReference type="EMBL" id="KAJ9177998.1"/>
    </source>
</evidence>
<evidence type="ECO:0000259" key="2">
    <source>
        <dbReference type="Pfam" id="PF23598"/>
    </source>
</evidence>
<dbReference type="InterPro" id="IPR032675">
    <property type="entry name" value="LRR_dom_sf"/>
</dbReference>
<feature type="domain" description="Disease resistance R13L4/SHOC-2-like LRR" evidence="2">
    <location>
        <begin position="127"/>
        <end position="245"/>
    </location>
</feature>
<dbReference type="Proteomes" id="UP001174677">
    <property type="component" value="Chromosome 6"/>
</dbReference>
<sequence length="369" mass="41068">MRYLRLLQINAVHLTGAYRNLFDDLRWFCWPECTLKSIPPNLRLDNLVVLEMQFSNIRKFSKEVKVLKKLQILDLSHSVHLAKISNFSGLPSLERLILGRCTSLVNVHQSIGHLKRLVFLNLEGSILRSFHNIFNLKSLEILNISGCSKLGRLPDHLGNMEALAELVAEKTDIKQLPSSIGHLKKLAKLSLGGLEDGMQSISSLLPASFAGLTSLTRLVIANCGLTEDAVCIDLGCLSSLVDLDLRGNNFFNLPAGIGRLPMLKTLWLHDCRNLRSISEIPSSLKQLLAANCTSLERVSLQSKELLGLSLLNCPKLVDIQGLEGLESNPIIHVGGTEGYQFWEENSSRSLWQVLSLSLSLSLFHTHTHR</sequence>
<dbReference type="SUPFAM" id="SSF52058">
    <property type="entry name" value="L domain-like"/>
    <property type="match status" value="1"/>
</dbReference>
<dbReference type="InterPro" id="IPR055414">
    <property type="entry name" value="LRR_R13L4/SHOC2-like"/>
</dbReference>